<dbReference type="KEGG" id="pcw:110204008"/>
<dbReference type="InterPro" id="IPR039139">
    <property type="entry name" value="CCDC170-like"/>
</dbReference>
<proteinExistence type="predicted"/>
<accession>A0A6P5JW90</accession>
<keyword evidence="2" id="KW-1185">Reference proteome</keyword>
<dbReference type="InParanoid" id="A0A6P5JW90"/>
<evidence type="ECO:0000313" key="3">
    <source>
        <dbReference type="RefSeq" id="XP_020836041.1"/>
    </source>
</evidence>
<keyword evidence="1" id="KW-0175">Coiled coil</keyword>
<name>A0A6P5JW90_PHACI</name>
<dbReference type="RefSeq" id="XP_020836041.1">
    <property type="nucleotide sequence ID" value="XM_020980382.1"/>
</dbReference>
<dbReference type="PANTHER" id="PTHR18863">
    <property type="entry name" value="TSEC-2-RELATED"/>
    <property type="match status" value="1"/>
</dbReference>
<protein>
    <submittedName>
        <fullName evidence="3">Uncharacterized protein LOC110204008 isoform X1</fullName>
    </submittedName>
</protein>
<organism evidence="2 3">
    <name type="scientific">Phascolarctos cinereus</name>
    <name type="common">Koala</name>
    <dbReference type="NCBI Taxonomy" id="38626"/>
    <lineage>
        <taxon>Eukaryota</taxon>
        <taxon>Metazoa</taxon>
        <taxon>Chordata</taxon>
        <taxon>Craniata</taxon>
        <taxon>Vertebrata</taxon>
        <taxon>Euteleostomi</taxon>
        <taxon>Mammalia</taxon>
        <taxon>Metatheria</taxon>
        <taxon>Diprotodontia</taxon>
        <taxon>Phascolarctidae</taxon>
        <taxon>Phascolarctos</taxon>
    </lineage>
</organism>
<feature type="coiled-coil region" evidence="1">
    <location>
        <begin position="206"/>
        <end position="233"/>
    </location>
</feature>
<sequence>MDLVASFSLTYILSPCRTSRIIQKILPVMSAMANEFSNQQDARKSVRKRQKGLCQILIGRIRLLFSCLSRNNSAVVDQSPLDPSLEAVSSPKHKQHFKGAADPVHTSDHADLLGEAKKTLQTEDVCYPLATLPPSSGLDSPSVQFRELDAHQSAGRVPKGEAQGELNQRETLLTEDLDEKFMQLEKEKSQQILMSIEQSLLQNPPMVRLEENVMKLKKELSEMEMANQIMKTQLRKVIHIHLVDFRESVTKMMGFNIKIPDKEITNQFWPPINPYGINYV</sequence>
<dbReference type="GeneID" id="110204008"/>
<gene>
    <name evidence="3" type="primary">LOC110204008</name>
</gene>
<reference evidence="3" key="1">
    <citation type="submission" date="2025-08" db="UniProtKB">
        <authorList>
            <consortium name="RefSeq"/>
        </authorList>
    </citation>
    <scope>IDENTIFICATION</scope>
    <source>
        <tissue evidence="3">Spleen</tissue>
    </source>
</reference>
<dbReference type="Proteomes" id="UP000515140">
    <property type="component" value="Unplaced"/>
</dbReference>
<evidence type="ECO:0000313" key="2">
    <source>
        <dbReference type="Proteomes" id="UP000515140"/>
    </source>
</evidence>
<dbReference type="AlphaFoldDB" id="A0A6P5JW90"/>
<evidence type="ECO:0000256" key="1">
    <source>
        <dbReference type="SAM" id="Coils"/>
    </source>
</evidence>
<dbReference type="PANTHER" id="PTHR18863:SF5">
    <property type="entry name" value="TESTIS EXPRESSED GENE 21"/>
    <property type="match status" value="1"/>
</dbReference>